<evidence type="ECO:0000256" key="1">
    <source>
        <dbReference type="ARBA" id="ARBA00023015"/>
    </source>
</evidence>
<dbReference type="SUPFAM" id="SSF46689">
    <property type="entry name" value="Homeodomain-like"/>
    <property type="match status" value="1"/>
</dbReference>
<evidence type="ECO:0000313" key="8">
    <source>
        <dbReference type="Proteomes" id="UP001140949"/>
    </source>
</evidence>
<dbReference type="PANTHER" id="PTHR31314">
    <property type="entry name" value="MYB FAMILY TRANSCRIPTION FACTOR PHL7-LIKE"/>
    <property type="match status" value="1"/>
</dbReference>
<accession>A0AAX6G3F2</accession>
<keyword evidence="1" id="KW-0805">Transcription regulation</keyword>
<feature type="compositionally biased region" description="Basic and acidic residues" evidence="5">
    <location>
        <begin position="1"/>
        <end position="20"/>
    </location>
</feature>
<evidence type="ECO:0000256" key="2">
    <source>
        <dbReference type="ARBA" id="ARBA00023125"/>
    </source>
</evidence>
<feature type="compositionally biased region" description="Acidic residues" evidence="5">
    <location>
        <begin position="48"/>
        <end position="63"/>
    </location>
</feature>
<evidence type="ECO:0000256" key="3">
    <source>
        <dbReference type="ARBA" id="ARBA00023163"/>
    </source>
</evidence>
<gene>
    <name evidence="7" type="ORF">M6B38_385225</name>
</gene>
<evidence type="ECO:0000259" key="6">
    <source>
        <dbReference type="PROSITE" id="PS51294"/>
    </source>
</evidence>
<keyword evidence="8" id="KW-1185">Reference proteome</keyword>
<comment type="caution">
    <text evidence="7">The sequence shown here is derived from an EMBL/GenBank/DDBJ whole genome shotgun (WGS) entry which is preliminary data.</text>
</comment>
<dbReference type="PROSITE" id="PS51294">
    <property type="entry name" value="HTH_MYB"/>
    <property type="match status" value="1"/>
</dbReference>
<keyword evidence="2" id="KW-0238">DNA-binding</keyword>
<dbReference type="InterPro" id="IPR001005">
    <property type="entry name" value="SANT/Myb"/>
</dbReference>
<evidence type="ECO:0000256" key="5">
    <source>
        <dbReference type="SAM" id="MobiDB-lite"/>
    </source>
</evidence>
<organism evidence="7 8">
    <name type="scientific">Iris pallida</name>
    <name type="common">Sweet iris</name>
    <dbReference type="NCBI Taxonomy" id="29817"/>
    <lineage>
        <taxon>Eukaryota</taxon>
        <taxon>Viridiplantae</taxon>
        <taxon>Streptophyta</taxon>
        <taxon>Embryophyta</taxon>
        <taxon>Tracheophyta</taxon>
        <taxon>Spermatophyta</taxon>
        <taxon>Magnoliopsida</taxon>
        <taxon>Liliopsida</taxon>
        <taxon>Asparagales</taxon>
        <taxon>Iridaceae</taxon>
        <taxon>Iridoideae</taxon>
        <taxon>Irideae</taxon>
        <taxon>Iris</taxon>
    </lineage>
</organism>
<dbReference type="Gene3D" id="1.10.10.60">
    <property type="entry name" value="Homeodomain-like"/>
    <property type="match status" value="1"/>
</dbReference>
<reference evidence="7" key="1">
    <citation type="journal article" date="2023" name="GigaByte">
        <title>Genome assembly of the bearded iris, Iris pallida Lam.</title>
        <authorList>
            <person name="Bruccoleri R.E."/>
            <person name="Oakeley E.J."/>
            <person name="Faust A.M.E."/>
            <person name="Altorfer M."/>
            <person name="Dessus-Babus S."/>
            <person name="Burckhardt D."/>
            <person name="Oertli M."/>
            <person name="Naumann U."/>
            <person name="Petersen F."/>
            <person name="Wong J."/>
        </authorList>
    </citation>
    <scope>NUCLEOTIDE SEQUENCE</scope>
    <source>
        <strain evidence="7">GSM-AAB239-AS_SAM_17_03QT</strain>
    </source>
</reference>
<dbReference type="Pfam" id="PF00249">
    <property type="entry name" value="Myb_DNA-binding"/>
    <property type="match status" value="1"/>
</dbReference>
<name>A0AAX6G3F2_IRIPA</name>
<reference evidence="7" key="2">
    <citation type="submission" date="2023-04" db="EMBL/GenBank/DDBJ databases">
        <authorList>
            <person name="Bruccoleri R.E."/>
            <person name="Oakeley E.J."/>
            <person name="Faust A.-M."/>
            <person name="Dessus-Babus S."/>
            <person name="Altorfer M."/>
            <person name="Burckhardt D."/>
            <person name="Oertli M."/>
            <person name="Naumann U."/>
            <person name="Petersen F."/>
            <person name="Wong J."/>
        </authorList>
    </citation>
    <scope>NUCLEOTIDE SEQUENCE</scope>
    <source>
        <strain evidence="7">GSM-AAB239-AS_SAM_17_03QT</strain>
        <tissue evidence="7">Leaf</tissue>
    </source>
</reference>
<feature type="compositionally biased region" description="Basic residues" evidence="5">
    <location>
        <begin position="21"/>
        <end position="31"/>
    </location>
</feature>
<dbReference type="InterPro" id="IPR009057">
    <property type="entry name" value="Homeodomain-like_sf"/>
</dbReference>
<dbReference type="InterPro" id="IPR017930">
    <property type="entry name" value="Myb_dom"/>
</dbReference>
<proteinExistence type="predicted"/>
<keyword evidence="4" id="KW-0539">Nucleus</keyword>
<dbReference type="Proteomes" id="UP001140949">
    <property type="component" value="Unassembled WGS sequence"/>
</dbReference>
<evidence type="ECO:0000313" key="7">
    <source>
        <dbReference type="EMBL" id="KAJ6823160.1"/>
    </source>
</evidence>
<dbReference type="NCBIfam" id="TIGR01557">
    <property type="entry name" value="myb_SHAQKYF"/>
    <property type="match status" value="1"/>
</dbReference>
<dbReference type="FunFam" id="1.10.10.60:FF:000002">
    <property type="entry name" value="Myb family transcription factor"/>
    <property type="match status" value="1"/>
</dbReference>
<sequence length="444" mass="50030">METHNHDSNMEEKTSADSRRSRSPKKKRPRRPSLDLNEDALTSGSREEDCDNGDGCDDDEEEERSAHEVAAGEGSSSNSSSGGDDIRKKTSKTVRQYNRSKMPRLRWTPSLHRSFVLAVERLGGQERATPKLVLQMMNVRGLTISHIKSHLQMYRNKKLDDSGQVMRTFISSSVMSPVNMYLPRRADCTPEFFQGTMSQLHPFETDHEGSLHPTKTGEHDQFNSFFRGGQPPQPNSSNFSHLDWSINHQKPMSEATPIKMIPRTARDATPVSGFVKERSALVVLEQAANEEMDRTRTESFDRVRANFRHDAEIAHAYPPSADSIFGWNEKRSSMKSTFPLEPQKRQSNDIKRKFEEIFRGAATCIDMKKRMPNLNLSLSPSTGDTANEVKDPEAEDVDSMVSLSLSPPMMSTKPSRPFLMQEGAAAEHEIQFLRSLAAMTPLQG</sequence>
<dbReference type="GO" id="GO:0003700">
    <property type="term" value="F:DNA-binding transcription factor activity"/>
    <property type="evidence" value="ECO:0007669"/>
    <property type="project" value="InterPro"/>
</dbReference>
<keyword evidence="3" id="KW-0804">Transcription</keyword>
<feature type="region of interest" description="Disordered" evidence="5">
    <location>
        <begin position="375"/>
        <end position="397"/>
    </location>
</feature>
<dbReference type="InterPro" id="IPR006447">
    <property type="entry name" value="Myb_dom_plants"/>
</dbReference>
<dbReference type="PANTHER" id="PTHR31314:SF128">
    <property type="entry name" value="OS11G0106100 PROTEIN"/>
    <property type="match status" value="1"/>
</dbReference>
<feature type="compositionally biased region" description="Low complexity" evidence="5">
    <location>
        <begin position="72"/>
        <end position="83"/>
    </location>
</feature>
<dbReference type="InterPro" id="IPR046955">
    <property type="entry name" value="PHR1-like"/>
</dbReference>
<dbReference type="EMBL" id="JANAVB010023599">
    <property type="protein sequence ID" value="KAJ6823160.1"/>
    <property type="molecule type" value="Genomic_DNA"/>
</dbReference>
<feature type="domain" description="HTH myb-type" evidence="6">
    <location>
        <begin position="99"/>
        <end position="159"/>
    </location>
</feature>
<protein>
    <submittedName>
        <fullName evidence="7">Two-component response regulator ARR2-like</fullName>
    </submittedName>
</protein>
<feature type="region of interest" description="Disordered" evidence="5">
    <location>
        <begin position="1"/>
        <end position="101"/>
    </location>
</feature>
<evidence type="ECO:0000256" key="4">
    <source>
        <dbReference type="ARBA" id="ARBA00023242"/>
    </source>
</evidence>
<dbReference type="GO" id="GO:0003677">
    <property type="term" value="F:DNA binding"/>
    <property type="evidence" value="ECO:0007669"/>
    <property type="project" value="UniProtKB-KW"/>
</dbReference>
<dbReference type="AlphaFoldDB" id="A0AAX6G3F2"/>
<feature type="compositionally biased region" description="Polar residues" evidence="5">
    <location>
        <begin position="375"/>
        <end position="385"/>
    </location>
</feature>